<dbReference type="Proteomes" id="UP000813444">
    <property type="component" value="Unassembled WGS sequence"/>
</dbReference>
<dbReference type="GO" id="GO:0016491">
    <property type="term" value="F:oxidoreductase activity"/>
    <property type="evidence" value="ECO:0007669"/>
    <property type="project" value="UniProtKB-KW"/>
</dbReference>
<dbReference type="InterPro" id="IPR016166">
    <property type="entry name" value="FAD-bd_PCMH"/>
</dbReference>
<protein>
    <recommendedName>
        <fullName evidence="4">FAD-binding PCMH-type domain-containing protein</fullName>
    </recommendedName>
</protein>
<dbReference type="Pfam" id="PF01565">
    <property type="entry name" value="FAD_binding_4"/>
    <property type="match status" value="1"/>
</dbReference>
<feature type="chain" id="PRO_5035430316" description="FAD-binding PCMH-type domain-containing protein" evidence="3">
    <location>
        <begin position="16"/>
        <end position="710"/>
    </location>
</feature>
<proteinExistence type="inferred from homology"/>
<dbReference type="GO" id="GO:0071949">
    <property type="term" value="F:FAD binding"/>
    <property type="evidence" value="ECO:0007669"/>
    <property type="project" value="InterPro"/>
</dbReference>
<dbReference type="InterPro" id="IPR050432">
    <property type="entry name" value="FAD-linked_Oxidoreductases_BP"/>
</dbReference>
<dbReference type="AlphaFoldDB" id="A0A8K0WQQ7"/>
<dbReference type="InterPro" id="IPR016169">
    <property type="entry name" value="FAD-bd_PCMH_sub2"/>
</dbReference>
<dbReference type="InterPro" id="IPR012951">
    <property type="entry name" value="BBE"/>
</dbReference>
<dbReference type="InterPro" id="IPR036318">
    <property type="entry name" value="FAD-bd_PCMH-like_sf"/>
</dbReference>
<evidence type="ECO:0000256" key="1">
    <source>
        <dbReference type="ARBA" id="ARBA00005466"/>
    </source>
</evidence>
<dbReference type="Pfam" id="PF08031">
    <property type="entry name" value="BBE"/>
    <property type="match status" value="1"/>
</dbReference>
<dbReference type="PROSITE" id="PS51387">
    <property type="entry name" value="FAD_PCMH"/>
    <property type="match status" value="1"/>
</dbReference>
<dbReference type="PANTHER" id="PTHR13878:SF91">
    <property type="entry name" value="FAD BINDING DOMAIN PROTEIN (AFU_ORTHOLOGUE AFUA_6G12070)-RELATED"/>
    <property type="match status" value="1"/>
</dbReference>
<evidence type="ECO:0000313" key="5">
    <source>
        <dbReference type="EMBL" id="KAH7313982.1"/>
    </source>
</evidence>
<comment type="similarity">
    <text evidence="1">Belongs to the oxygen-dependent FAD-linked oxidoreductase family.</text>
</comment>
<reference evidence="5" key="1">
    <citation type="journal article" date="2021" name="Nat. Commun.">
        <title>Genetic determinants of endophytism in the Arabidopsis root mycobiome.</title>
        <authorList>
            <person name="Mesny F."/>
            <person name="Miyauchi S."/>
            <person name="Thiergart T."/>
            <person name="Pickel B."/>
            <person name="Atanasova L."/>
            <person name="Karlsson M."/>
            <person name="Huettel B."/>
            <person name="Barry K.W."/>
            <person name="Haridas S."/>
            <person name="Chen C."/>
            <person name="Bauer D."/>
            <person name="Andreopoulos W."/>
            <person name="Pangilinan J."/>
            <person name="LaButti K."/>
            <person name="Riley R."/>
            <person name="Lipzen A."/>
            <person name="Clum A."/>
            <person name="Drula E."/>
            <person name="Henrissat B."/>
            <person name="Kohler A."/>
            <person name="Grigoriev I.V."/>
            <person name="Martin F.M."/>
            <person name="Hacquard S."/>
        </authorList>
    </citation>
    <scope>NUCLEOTIDE SEQUENCE</scope>
    <source>
        <strain evidence="5">MPI-CAGE-CH-0235</strain>
    </source>
</reference>
<dbReference type="EMBL" id="JAGPNK010000009">
    <property type="protein sequence ID" value="KAH7313982.1"/>
    <property type="molecule type" value="Genomic_DNA"/>
</dbReference>
<keyword evidence="6" id="KW-1185">Reference proteome</keyword>
<dbReference type="Gene3D" id="3.30.465.10">
    <property type="match status" value="1"/>
</dbReference>
<feature type="domain" description="FAD-binding PCMH-type" evidence="4">
    <location>
        <begin position="97"/>
        <end position="283"/>
    </location>
</feature>
<keyword evidence="2" id="KW-0560">Oxidoreductase</keyword>
<dbReference type="InterPro" id="IPR006094">
    <property type="entry name" value="Oxid_FAD_bind_N"/>
</dbReference>
<gene>
    <name evidence="5" type="ORF">B0I35DRAFT_410905</name>
</gene>
<sequence>MARFLALAAITLVAADTASVWDLFNATVEGRLHSLRPVPEPCFISPESEACAYIRGNQSSSAFMASLPSGYSLMQSALCLGCPSDACIPDVTDTCSQGRVPSYYVNVSGASDVLAAYRFAQADNGVYLSIKNSGHDYMMRNSQKGSKSVSLWVHNLKGLVHHLDFHAEGCDVASTGSRAMTVGAGELTDAIYRFASENNSTFVAGYSGTIAAAGGYTLGGGHSVLSPAYGLAADRVLEFTVVTPDGHVRIANACQNDDLFRALRGGGAGFGVVLSTTFSVEVAGPIAVAVIRLPNVTTAETSLQWVDVMARESLRWGREGWGGHAQGLSMTHLNPLSPFSSNLTAAQESMRAASDFALAHGGTSTIEILPDFLAAWDKYVNPAAVGAFRFLTSTLAPATMFDNEEGLAKISAYLRKVSTMGFDPRSFYIPVDWYGAVWQIAHGLNISPNAGYQERLDNLTTLSRVTKMQQELIGGEEPLAYYNEANPFTSNWRESWWGMENYQFLLQVKKKYDPYGLLNCWKCVGFDEEDFASMRYSCMTRMQKDIDKQILLELTVQTGLDKEVLFANEDQAVIQLFFAESDVNRPIVTKIETIPDFVYGILAPLRPHARIKAIETLLSPSPLLLAEDVDEHLVRDMLGTIREHNHTTPLVNPSKARPEPHNKLARSFLPLGLACYYGKDEVMKVIMDVSTLEISGIDVIHTAIDFNVAV</sequence>
<accession>A0A8K0WQQ7</accession>
<dbReference type="OrthoDB" id="9983560at2759"/>
<evidence type="ECO:0000313" key="6">
    <source>
        <dbReference type="Proteomes" id="UP000813444"/>
    </source>
</evidence>
<name>A0A8K0WQQ7_9HYPO</name>
<keyword evidence="3" id="KW-0732">Signal</keyword>
<dbReference type="PANTHER" id="PTHR13878">
    <property type="entry name" value="GULONOLACTONE OXIDASE"/>
    <property type="match status" value="1"/>
</dbReference>
<comment type="caution">
    <text evidence="5">The sequence shown here is derived from an EMBL/GenBank/DDBJ whole genome shotgun (WGS) entry which is preliminary data.</text>
</comment>
<dbReference type="SUPFAM" id="SSF56176">
    <property type="entry name" value="FAD-binding/transporter-associated domain-like"/>
    <property type="match status" value="1"/>
</dbReference>
<organism evidence="5 6">
    <name type="scientific">Stachybotrys elegans</name>
    <dbReference type="NCBI Taxonomy" id="80388"/>
    <lineage>
        <taxon>Eukaryota</taxon>
        <taxon>Fungi</taxon>
        <taxon>Dikarya</taxon>
        <taxon>Ascomycota</taxon>
        <taxon>Pezizomycotina</taxon>
        <taxon>Sordariomycetes</taxon>
        <taxon>Hypocreomycetidae</taxon>
        <taxon>Hypocreales</taxon>
        <taxon>Stachybotryaceae</taxon>
        <taxon>Stachybotrys</taxon>
    </lineage>
</organism>
<feature type="signal peptide" evidence="3">
    <location>
        <begin position="1"/>
        <end position="15"/>
    </location>
</feature>
<evidence type="ECO:0000256" key="3">
    <source>
        <dbReference type="SAM" id="SignalP"/>
    </source>
</evidence>
<evidence type="ECO:0000256" key="2">
    <source>
        <dbReference type="ARBA" id="ARBA00023002"/>
    </source>
</evidence>
<evidence type="ECO:0000259" key="4">
    <source>
        <dbReference type="PROSITE" id="PS51387"/>
    </source>
</evidence>